<evidence type="ECO:0000259" key="1">
    <source>
        <dbReference type="Pfam" id="PF09992"/>
    </source>
</evidence>
<gene>
    <name evidence="2" type="ORF">UT64_C0049G0005</name>
</gene>
<dbReference type="AlphaFoldDB" id="A0A0G0Q376"/>
<accession>A0A0G0Q376</accession>
<organism evidence="2 3">
    <name type="scientific">Candidatus Falkowbacteria bacterium GW2011_GWF2_39_8</name>
    <dbReference type="NCBI Taxonomy" id="1618642"/>
    <lineage>
        <taxon>Bacteria</taxon>
        <taxon>Candidatus Falkowiibacteriota</taxon>
    </lineage>
</organism>
<comment type="caution">
    <text evidence="2">The sequence shown here is derived from an EMBL/GenBank/DDBJ whole genome shotgun (WGS) entry which is preliminary data.</text>
</comment>
<name>A0A0G0Q376_9BACT</name>
<dbReference type="InterPro" id="IPR018711">
    <property type="entry name" value="NAGPA"/>
</dbReference>
<reference evidence="2 3" key="1">
    <citation type="journal article" date="2015" name="Nature">
        <title>rRNA introns, odd ribosomes, and small enigmatic genomes across a large radiation of phyla.</title>
        <authorList>
            <person name="Brown C.T."/>
            <person name="Hug L.A."/>
            <person name="Thomas B.C."/>
            <person name="Sharon I."/>
            <person name="Castelle C.J."/>
            <person name="Singh A."/>
            <person name="Wilkins M.J."/>
            <person name="Williams K.H."/>
            <person name="Banfield J.F."/>
        </authorList>
    </citation>
    <scope>NUCLEOTIDE SEQUENCE [LARGE SCALE GENOMIC DNA]</scope>
</reference>
<dbReference type="EMBL" id="LBXO01000049">
    <property type="protein sequence ID" value="KKR31831.1"/>
    <property type="molecule type" value="Genomic_DNA"/>
</dbReference>
<evidence type="ECO:0000313" key="3">
    <source>
        <dbReference type="Proteomes" id="UP000034137"/>
    </source>
</evidence>
<dbReference type="PATRIC" id="fig|1618642.3.peg.827"/>
<sequence>MNVESKGEAWYVNPVNHQRYSLGRPDDAFRVMRQLGLGISEIDFQKIAQAGMPIAGDLSIARRLSGRIIIETEKNGEAWYVNPLDLKKYYLGRPSDAFQIMRKLGLGITRTNLAKIHKFGSKDAINSYSSYEYKTIKTKSGDFLADVITIDLANPDLKIITDTANDFNCKSGCRARSLIDYVNENDAFAGINGSYFDTSWDKKNYYFFPVYNSNKKIFINEDQLKWWTTGPVMAFDTNNKFYYFKDSREFKGVADFESKFGVKLQAAIGNKPRLTENGLNQLIDWEVDLKQRTVKTSRNAIGYKNNKIYLIVAYKATVPDLANVSEALGMEYALNLDGGYSTAMFYNDELVSGPGRDIPNVILFANK</sequence>
<dbReference type="Proteomes" id="UP000034137">
    <property type="component" value="Unassembled WGS sequence"/>
</dbReference>
<proteinExistence type="predicted"/>
<feature type="domain" description="Phosphodiester glycosidase" evidence="1">
    <location>
        <begin position="187"/>
        <end position="364"/>
    </location>
</feature>
<evidence type="ECO:0000313" key="2">
    <source>
        <dbReference type="EMBL" id="KKR31831.1"/>
    </source>
</evidence>
<dbReference type="Pfam" id="PF09992">
    <property type="entry name" value="NAGPA"/>
    <property type="match status" value="1"/>
</dbReference>
<protein>
    <submittedName>
        <fullName evidence="2">Copper amine oxidase domain protein</fullName>
    </submittedName>
</protein>